<dbReference type="InterPro" id="IPR001223">
    <property type="entry name" value="Glyco_hydro18_cat"/>
</dbReference>
<dbReference type="AlphaFoldDB" id="A0ABD0YMM6"/>
<protein>
    <recommendedName>
        <fullName evidence="2">GH18 domain-containing protein</fullName>
    </recommendedName>
</protein>
<proteinExistence type="predicted"/>
<evidence type="ECO:0000259" key="2">
    <source>
        <dbReference type="PROSITE" id="PS51910"/>
    </source>
</evidence>
<reference evidence="3 4" key="1">
    <citation type="submission" date="2024-07" db="EMBL/GenBank/DDBJ databases">
        <title>Chromosome-level genome assembly of the water stick insect Ranatra chinensis (Heteroptera: Nepidae).</title>
        <authorList>
            <person name="Liu X."/>
        </authorList>
    </citation>
    <scope>NUCLEOTIDE SEQUENCE [LARGE SCALE GENOMIC DNA]</scope>
    <source>
        <strain evidence="3">Cailab_2021Rc</strain>
        <tissue evidence="3">Muscle</tissue>
    </source>
</reference>
<feature type="region of interest" description="Disordered" evidence="1">
    <location>
        <begin position="315"/>
        <end position="502"/>
    </location>
</feature>
<evidence type="ECO:0000313" key="4">
    <source>
        <dbReference type="Proteomes" id="UP001558652"/>
    </source>
</evidence>
<feature type="domain" description="GH18" evidence="2">
    <location>
        <begin position="1"/>
        <end position="315"/>
    </location>
</feature>
<evidence type="ECO:0000256" key="1">
    <source>
        <dbReference type="SAM" id="MobiDB-lite"/>
    </source>
</evidence>
<keyword evidence="4" id="KW-1185">Reference proteome</keyword>
<name>A0ABD0YMM6_9HEMI</name>
<dbReference type="EMBL" id="JBFDAA010000005">
    <property type="protein sequence ID" value="KAL1132510.1"/>
    <property type="molecule type" value="Genomic_DNA"/>
</dbReference>
<dbReference type="SMART" id="SM00636">
    <property type="entry name" value="Glyco_18"/>
    <property type="match status" value="1"/>
</dbReference>
<dbReference type="Proteomes" id="UP001558652">
    <property type="component" value="Unassembled WGS sequence"/>
</dbReference>
<dbReference type="InterPro" id="IPR050314">
    <property type="entry name" value="Glycosyl_Hydrlase_18"/>
</dbReference>
<dbReference type="PROSITE" id="PS51910">
    <property type="entry name" value="GH18_2"/>
    <property type="match status" value="1"/>
</dbReference>
<dbReference type="PANTHER" id="PTHR11177:SF399">
    <property type="entry name" value="CHITINASE 6, ISOFORM C"/>
    <property type="match status" value="1"/>
</dbReference>
<evidence type="ECO:0000313" key="3">
    <source>
        <dbReference type="EMBL" id="KAL1132510.1"/>
    </source>
</evidence>
<dbReference type="PANTHER" id="PTHR11177">
    <property type="entry name" value="CHITINASE"/>
    <property type="match status" value="1"/>
</dbReference>
<organism evidence="3 4">
    <name type="scientific">Ranatra chinensis</name>
    <dbReference type="NCBI Taxonomy" id="642074"/>
    <lineage>
        <taxon>Eukaryota</taxon>
        <taxon>Metazoa</taxon>
        <taxon>Ecdysozoa</taxon>
        <taxon>Arthropoda</taxon>
        <taxon>Hexapoda</taxon>
        <taxon>Insecta</taxon>
        <taxon>Pterygota</taxon>
        <taxon>Neoptera</taxon>
        <taxon>Paraneoptera</taxon>
        <taxon>Hemiptera</taxon>
        <taxon>Heteroptera</taxon>
        <taxon>Panheteroptera</taxon>
        <taxon>Nepomorpha</taxon>
        <taxon>Nepidae</taxon>
        <taxon>Ranatrinae</taxon>
        <taxon>Ranatra</taxon>
    </lineage>
</organism>
<accession>A0ABD0YMM6</accession>
<dbReference type="Gene3D" id="3.20.20.80">
    <property type="entry name" value="Glycosidases"/>
    <property type="match status" value="1"/>
</dbReference>
<sequence length="567" mass="59231">MPQNINPYLCTHLLYAFAGLDIDKNNIKVFDNFQDLTNGGYKAFTDLKLLNSDLKTMLAVGGWNEGSERFSTIVADEDRRSAFVKNAIQFLRMYNFDGVDLVWQYPAFREGSSPGDKQNFGKLVEELRIEMTKESNDTGRPPLLLSVAMSALSDYIDKGYDVPILNLHVDFINLIAYDYHLSSGPFVYHHSPLYPVREEFDDPIASQLNADASIRNIISKGMAPEKINLGIPTYGRLYMLEDPNENEPGSSAVGGGVGNTTVEPGYITYYEAEYANMMGLGGIMYWTIDDDDFRGDCHGRGNPLIWAGREGLLTPVVRPRNPAPPVTDGGSSDAGNGGTADAGSSGPGDAGNGGTADAGGSGPGDAGNGGTADAGGSGPGDAGNGGTAGDGGSGPADTGNGGTLDAGGSTPGANGDGTSGDDDDDTQGDGGDIGVPGDLSGGMVPPDDGGIPDNIPPSSSEPTLPPRRPPVPPRGPTVPPRGRPVPPRGPSPPPRVDITSVLPTSGGGSSFPPNLLGRAAELLNNTNSLLSFAFPGSIFFQDIKVWVINHFHNYNGNIPEDLGAEES</sequence>
<dbReference type="Pfam" id="PF00704">
    <property type="entry name" value="Glyco_hydro_18"/>
    <property type="match status" value="1"/>
</dbReference>
<dbReference type="InterPro" id="IPR017853">
    <property type="entry name" value="GH"/>
</dbReference>
<dbReference type="InterPro" id="IPR011583">
    <property type="entry name" value="Chitinase_II/V-like_cat"/>
</dbReference>
<feature type="compositionally biased region" description="Pro residues" evidence="1">
    <location>
        <begin position="463"/>
        <end position="495"/>
    </location>
</feature>
<gene>
    <name evidence="3" type="ORF">AAG570_010465</name>
</gene>
<feature type="compositionally biased region" description="Low complexity" evidence="1">
    <location>
        <begin position="445"/>
        <end position="462"/>
    </location>
</feature>
<dbReference type="SUPFAM" id="SSF51445">
    <property type="entry name" value="(Trans)glycosidases"/>
    <property type="match status" value="1"/>
</dbReference>
<comment type="caution">
    <text evidence="3">The sequence shown here is derived from an EMBL/GenBank/DDBJ whole genome shotgun (WGS) entry which is preliminary data.</text>
</comment>
<feature type="compositionally biased region" description="Gly residues" evidence="1">
    <location>
        <begin position="335"/>
        <end position="405"/>
    </location>
</feature>